<evidence type="ECO:0000256" key="1">
    <source>
        <dbReference type="ARBA" id="ARBA00000085"/>
    </source>
</evidence>
<evidence type="ECO:0000259" key="13">
    <source>
        <dbReference type="PROSITE" id="PS50109"/>
    </source>
</evidence>
<dbReference type="GO" id="GO:0000155">
    <property type="term" value="F:phosphorelay sensor kinase activity"/>
    <property type="evidence" value="ECO:0007669"/>
    <property type="project" value="InterPro"/>
</dbReference>
<dbReference type="Gene3D" id="3.30.565.10">
    <property type="entry name" value="Histidine kinase-like ATPase, C-terminal domain"/>
    <property type="match status" value="1"/>
</dbReference>
<dbReference type="Pfam" id="PF00072">
    <property type="entry name" value="Response_reg"/>
    <property type="match status" value="1"/>
</dbReference>
<dbReference type="InterPro" id="IPR036097">
    <property type="entry name" value="HisK_dim/P_sf"/>
</dbReference>
<dbReference type="SUPFAM" id="SSF52172">
    <property type="entry name" value="CheY-like"/>
    <property type="match status" value="1"/>
</dbReference>
<keyword evidence="16" id="KW-1185">Reference proteome</keyword>
<evidence type="ECO:0000256" key="9">
    <source>
        <dbReference type="ARBA" id="ARBA00023012"/>
    </source>
</evidence>
<evidence type="ECO:0000256" key="4">
    <source>
        <dbReference type="ARBA" id="ARBA00022553"/>
    </source>
</evidence>
<protein>
    <recommendedName>
        <fullName evidence="3">Stage 0 sporulation protein A homolog</fullName>
        <ecNumber evidence="2">2.7.13.3</ecNumber>
    </recommendedName>
</protein>
<feature type="coiled-coil region" evidence="12">
    <location>
        <begin position="135"/>
        <end position="162"/>
    </location>
</feature>
<dbReference type="SMART" id="SM00448">
    <property type="entry name" value="REC"/>
    <property type="match status" value="1"/>
</dbReference>
<keyword evidence="12" id="KW-0175">Coiled coil</keyword>
<evidence type="ECO:0000256" key="8">
    <source>
        <dbReference type="ARBA" id="ARBA00022840"/>
    </source>
</evidence>
<dbReference type="Proteomes" id="UP000289166">
    <property type="component" value="Unassembled WGS sequence"/>
</dbReference>
<dbReference type="PANTHER" id="PTHR43047:SF72">
    <property type="entry name" value="OSMOSENSING HISTIDINE PROTEIN KINASE SLN1"/>
    <property type="match status" value="1"/>
</dbReference>
<dbReference type="SUPFAM" id="SSF47384">
    <property type="entry name" value="Homodimeric domain of signal transducing histidine kinase"/>
    <property type="match status" value="1"/>
</dbReference>
<dbReference type="FunFam" id="3.30.565.10:FF:000037">
    <property type="entry name" value="Hybrid sensor histidine kinase/response regulator"/>
    <property type="match status" value="1"/>
</dbReference>
<comment type="catalytic activity">
    <reaction evidence="1">
        <text>ATP + protein L-histidine = ADP + protein N-phospho-L-histidine.</text>
        <dbReference type="EC" id="2.7.13.3"/>
    </reaction>
</comment>
<keyword evidence="8" id="KW-0067">ATP-binding</keyword>
<dbReference type="Pfam" id="PF00512">
    <property type="entry name" value="HisKA"/>
    <property type="match status" value="1"/>
</dbReference>
<evidence type="ECO:0000256" key="12">
    <source>
        <dbReference type="SAM" id="Coils"/>
    </source>
</evidence>
<evidence type="ECO:0000256" key="7">
    <source>
        <dbReference type="ARBA" id="ARBA00022777"/>
    </source>
</evidence>
<dbReference type="OrthoDB" id="9813394at2"/>
<keyword evidence="9" id="KW-0902">Two-component regulatory system</keyword>
<dbReference type="GO" id="GO:0005886">
    <property type="term" value="C:plasma membrane"/>
    <property type="evidence" value="ECO:0007669"/>
    <property type="project" value="TreeGrafter"/>
</dbReference>
<dbReference type="SMART" id="SM00387">
    <property type="entry name" value="HATPase_c"/>
    <property type="match status" value="1"/>
</dbReference>
<keyword evidence="5" id="KW-0808">Transferase</keyword>
<dbReference type="InterPro" id="IPR004358">
    <property type="entry name" value="Sig_transdc_His_kin-like_C"/>
</dbReference>
<evidence type="ECO:0000256" key="11">
    <source>
        <dbReference type="PROSITE-ProRule" id="PRU00169"/>
    </source>
</evidence>
<dbReference type="PRINTS" id="PR00344">
    <property type="entry name" value="BCTRLSENSOR"/>
</dbReference>
<dbReference type="EMBL" id="RLII01000005">
    <property type="protein sequence ID" value="RXE59546.1"/>
    <property type="molecule type" value="Genomic_DNA"/>
</dbReference>
<dbReference type="CDD" id="cd00082">
    <property type="entry name" value="HisKA"/>
    <property type="match status" value="1"/>
</dbReference>
<evidence type="ECO:0000256" key="6">
    <source>
        <dbReference type="ARBA" id="ARBA00022741"/>
    </source>
</evidence>
<feature type="domain" description="Response regulatory" evidence="14">
    <location>
        <begin position="7"/>
        <end position="125"/>
    </location>
</feature>
<proteinExistence type="predicted"/>
<evidence type="ECO:0000256" key="3">
    <source>
        <dbReference type="ARBA" id="ARBA00018672"/>
    </source>
</evidence>
<dbReference type="InterPro" id="IPR001789">
    <property type="entry name" value="Sig_transdc_resp-reg_receiver"/>
</dbReference>
<dbReference type="PROSITE" id="PS50110">
    <property type="entry name" value="RESPONSE_REGULATORY"/>
    <property type="match status" value="1"/>
</dbReference>
<keyword evidence="4 11" id="KW-0597">Phosphoprotein</keyword>
<keyword evidence="7 15" id="KW-0418">Kinase</keyword>
<dbReference type="SMART" id="SM00388">
    <property type="entry name" value="HisKA"/>
    <property type="match status" value="1"/>
</dbReference>
<dbReference type="CDD" id="cd16922">
    <property type="entry name" value="HATPase_EvgS-ArcB-TorS-like"/>
    <property type="match status" value="1"/>
</dbReference>
<evidence type="ECO:0000259" key="14">
    <source>
        <dbReference type="PROSITE" id="PS50110"/>
    </source>
</evidence>
<dbReference type="Pfam" id="PF02518">
    <property type="entry name" value="HATPase_c"/>
    <property type="match status" value="1"/>
</dbReference>
<dbReference type="InterPro" id="IPR011006">
    <property type="entry name" value="CheY-like_superfamily"/>
</dbReference>
<comment type="caution">
    <text evidence="15">The sequence shown here is derived from an EMBL/GenBank/DDBJ whole genome shotgun (WGS) entry which is preliminary data.</text>
</comment>
<keyword evidence="6" id="KW-0547">Nucleotide-binding</keyword>
<evidence type="ECO:0000256" key="5">
    <source>
        <dbReference type="ARBA" id="ARBA00022679"/>
    </source>
</evidence>
<evidence type="ECO:0000313" key="15">
    <source>
        <dbReference type="EMBL" id="RXE59546.1"/>
    </source>
</evidence>
<dbReference type="InterPro" id="IPR005467">
    <property type="entry name" value="His_kinase_dom"/>
</dbReference>
<dbReference type="AlphaFoldDB" id="A0A4Q0I5G1"/>
<dbReference type="RefSeq" id="WP_128705871.1">
    <property type="nucleotide sequence ID" value="NZ_RLII01000005.1"/>
</dbReference>
<dbReference type="PROSITE" id="PS50109">
    <property type="entry name" value="HIS_KIN"/>
    <property type="match status" value="1"/>
</dbReference>
<gene>
    <name evidence="15" type="ORF">EFD62_06225</name>
</gene>
<dbReference type="SUPFAM" id="SSF55874">
    <property type="entry name" value="ATPase domain of HSP90 chaperone/DNA topoisomerase II/histidine kinase"/>
    <property type="match status" value="1"/>
</dbReference>
<evidence type="ECO:0000256" key="10">
    <source>
        <dbReference type="ARBA" id="ARBA00024867"/>
    </source>
</evidence>
<organism evidence="15 16">
    <name type="scientific">Acetivibrio mesophilus</name>
    <dbReference type="NCBI Taxonomy" id="2487273"/>
    <lineage>
        <taxon>Bacteria</taxon>
        <taxon>Bacillati</taxon>
        <taxon>Bacillota</taxon>
        <taxon>Clostridia</taxon>
        <taxon>Eubacteriales</taxon>
        <taxon>Oscillospiraceae</taxon>
        <taxon>Acetivibrio</taxon>
    </lineage>
</organism>
<dbReference type="EC" id="2.7.13.3" evidence="2"/>
<feature type="domain" description="Histidine kinase" evidence="13">
    <location>
        <begin position="169"/>
        <end position="391"/>
    </location>
</feature>
<sequence>MLDPVYTILIVDDNENNLFSLRSLIEEHINADVKEANSGEKALKILFKDRVDLIILDIQMEGMDGFELASIIKNRKRTSSIPIVFLTASYIGDEFQSRGFEIGAVDYLTKPIDEYQLINRINVYLKLIEKERTMNLVLEKRVREQTEELRAAKEAAEAANEAKSIFLANISHELRTPLNILYSTTQIINSYLKDDRMLDREKIRSKIAMQQQNCHRLLRLVNNLIDITKIDSGYFELELSRLNIVEIVENVSLLVVEYARNKGVSLIFDTDVEEKFVSCDQNAIERIILNLLSNAIKFTPRGGSINVEVKDCGMTVAISVKDTGIGISEDKLEVIFERFKQVDNLLTRKNEGSGIGLSLVKSLIEMHGGSVRVKSEYGKGSEFIVEIPADLAGTDTPLGDVTDKREESEKIHHNVHIEFSDIYY</sequence>
<dbReference type="Gene3D" id="1.10.287.130">
    <property type="match status" value="1"/>
</dbReference>
<dbReference type="Gene3D" id="3.40.50.2300">
    <property type="match status" value="1"/>
</dbReference>
<name>A0A4Q0I5G1_9FIRM</name>
<reference evidence="16" key="1">
    <citation type="submission" date="2018-11" db="EMBL/GenBank/DDBJ databases">
        <title>Genome sequencing of a novel mesophilic and cellulolytic organism within the genus Hungateiclostridium.</title>
        <authorList>
            <person name="Rettenmaier R."/>
            <person name="Liebl W."/>
            <person name="Zverlov V."/>
        </authorList>
    </citation>
    <scope>NUCLEOTIDE SEQUENCE [LARGE SCALE GENOMIC DNA]</scope>
    <source>
        <strain evidence="16">N2K1</strain>
    </source>
</reference>
<evidence type="ECO:0000256" key="2">
    <source>
        <dbReference type="ARBA" id="ARBA00012438"/>
    </source>
</evidence>
<comment type="function">
    <text evidence="10">May play the central regulatory role in sporulation. It may be an element of the effector pathway responsible for the activation of sporulation genes in response to nutritional stress. Spo0A may act in concert with spo0H (a sigma factor) to control the expression of some genes that are critical to the sporulation process.</text>
</comment>
<dbReference type="InterPro" id="IPR003594">
    <property type="entry name" value="HATPase_dom"/>
</dbReference>
<dbReference type="GO" id="GO:0009927">
    <property type="term" value="F:histidine phosphotransfer kinase activity"/>
    <property type="evidence" value="ECO:0007669"/>
    <property type="project" value="TreeGrafter"/>
</dbReference>
<feature type="modified residue" description="4-aspartylphosphate" evidence="11">
    <location>
        <position position="57"/>
    </location>
</feature>
<dbReference type="PANTHER" id="PTHR43047">
    <property type="entry name" value="TWO-COMPONENT HISTIDINE PROTEIN KINASE"/>
    <property type="match status" value="1"/>
</dbReference>
<evidence type="ECO:0000313" key="16">
    <source>
        <dbReference type="Proteomes" id="UP000289166"/>
    </source>
</evidence>
<dbReference type="InterPro" id="IPR036890">
    <property type="entry name" value="HATPase_C_sf"/>
</dbReference>
<dbReference type="GO" id="GO:0005524">
    <property type="term" value="F:ATP binding"/>
    <property type="evidence" value="ECO:0007669"/>
    <property type="project" value="UniProtKB-KW"/>
</dbReference>
<accession>A0A4Q0I5G1</accession>
<dbReference type="InterPro" id="IPR003661">
    <property type="entry name" value="HisK_dim/P_dom"/>
</dbReference>